<keyword evidence="1" id="KW-0732">Signal</keyword>
<feature type="chain" id="PRO_5046655731" description="Transporter" evidence="1">
    <location>
        <begin position="33"/>
        <end position="294"/>
    </location>
</feature>
<dbReference type="RefSeq" id="WP_188445903.1">
    <property type="nucleotide sequence ID" value="NZ_BMDW01000005.1"/>
</dbReference>
<reference evidence="3" key="1">
    <citation type="journal article" date="2019" name="Int. J. Syst. Evol. Microbiol.">
        <title>The Global Catalogue of Microorganisms (GCM) 10K type strain sequencing project: providing services to taxonomists for standard genome sequencing and annotation.</title>
        <authorList>
            <consortium name="The Broad Institute Genomics Platform"/>
            <consortium name="The Broad Institute Genome Sequencing Center for Infectious Disease"/>
            <person name="Wu L."/>
            <person name="Ma J."/>
        </authorList>
    </citation>
    <scope>NUCLEOTIDE SEQUENCE [LARGE SCALE GENOMIC DNA]</scope>
    <source>
        <strain evidence="3">CGMCC 1.10106</strain>
    </source>
</reference>
<evidence type="ECO:0000256" key="1">
    <source>
        <dbReference type="SAM" id="SignalP"/>
    </source>
</evidence>
<accession>A0ABQ1GFS3</accession>
<gene>
    <name evidence="2" type="ORF">GCM10011395_11350</name>
</gene>
<dbReference type="Proteomes" id="UP000618591">
    <property type="component" value="Unassembled WGS sequence"/>
</dbReference>
<sequence length="294" mass="32019">MHRNHQSRFRYRSAAAALILAAATIASAPAVAQDDAAPAPVAASEWTPLDGSKFGAELTDKWIPVPNGTSGAPRQGWLATADGFFTREAHLAYDYTTARNSDAHEVLARFNYPLSRRLWAGVEVPFYQKSGRQDGFGDITLTTQVMLHETRNLSINAGVGWRLPTGETRLGNSVFAAQPQINLWSDVGHGFSLRGRVAYEIADSGRPDSFVLNGAVGQTITPHSKAPFGDLTWYVAGNWREPVSGNGRSFVSVTPGLRTHVGGNLFLLTGIEFPVTDNRSSFNERYIIQLVQGF</sequence>
<dbReference type="EMBL" id="BMDW01000005">
    <property type="protein sequence ID" value="GGA42765.1"/>
    <property type="molecule type" value="Genomic_DNA"/>
</dbReference>
<proteinExistence type="predicted"/>
<keyword evidence="3" id="KW-1185">Reference proteome</keyword>
<evidence type="ECO:0008006" key="4">
    <source>
        <dbReference type="Google" id="ProtNLM"/>
    </source>
</evidence>
<feature type="signal peptide" evidence="1">
    <location>
        <begin position="1"/>
        <end position="32"/>
    </location>
</feature>
<evidence type="ECO:0000313" key="2">
    <source>
        <dbReference type="EMBL" id="GGA42765.1"/>
    </source>
</evidence>
<protein>
    <recommendedName>
        <fullName evidence="4">Transporter</fullName>
    </recommendedName>
</protein>
<name>A0ABQ1GFS3_9SPHN</name>
<comment type="caution">
    <text evidence="2">The sequence shown here is derived from an EMBL/GenBank/DDBJ whole genome shotgun (WGS) entry which is preliminary data.</text>
</comment>
<organism evidence="2 3">
    <name type="scientific">Sphingomonas psychrolutea</name>
    <dbReference type="NCBI Taxonomy" id="1259676"/>
    <lineage>
        <taxon>Bacteria</taxon>
        <taxon>Pseudomonadati</taxon>
        <taxon>Pseudomonadota</taxon>
        <taxon>Alphaproteobacteria</taxon>
        <taxon>Sphingomonadales</taxon>
        <taxon>Sphingomonadaceae</taxon>
        <taxon>Sphingomonas</taxon>
    </lineage>
</organism>
<evidence type="ECO:0000313" key="3">
    <source>
        <dbReference type="Proteomes" id="UP000618591"/>
    </source>
</evidence>